<proteinExistence type="predicted"/>
<reference evidence="1 2" key="1">
    <citation type="submission" date="2019-02" db="EMBL/GenBank/DDBJ databases">
        <title>Genomic Encyclopedia of Type Strains, Phase IV (KMG-IV): sequencing the most valuable type-strain genomes for metagenomic binning, comparative biology and taxonomic classification.</title>
        <authorList>
            <person name="Goeker M."/>
        </authorList>
    </citation>
    <scope>NUCLEOTIDE SEQUENCE [LARGE SCALE GENOMIC DNA]</scope>
    <source>
        <strain evidence="1 2">DSM 101727</strain>
    </source>
</reference>
<comment type="caution">
    <text evidence="1">The sequence shown here is derived from an EMBL/GenBank/DDBJ whole genome shotgun (WGS) entry which is preliminary data.</text>
</comment>
<dbReference type="Gene3D" id="1.25.10.10">
    <property type="entry name" value="Leucine-rich Repeat Variant"/>
    <property type="match status" value="1"/>
</dbReference>
<dbReference type="InterPro" id="IPR011989">
    <property type="entry name" value="ARM-like"/>
</dbReference>
<dbReference type="RefSeq" id="WP_207222541.1">
    <property type="nucleotide sequence ID" value="NZ_SGWQ01000002.1"/>
</dbReference>
<evidence type="ECO:0008006" key="3">
    <source>
        <dbReference type="Google" id="ProtNLM"/>
    </source>
</evidence>
<sequence>MDSRFRAAMRLMRKRDPQLAEDGFGTLLPHTALYADDLIAEFEAERDDRGLRRWLLELIAESRAPQALPIFVRELSSEDESLRDWAADGLRNLDTKEAREALYRAKANGQL</sequence>
<evidence type="ECO:0000313" key="2">
    <source>
        <dbReference type="Proteomes" id="UP000294257"/>
    </source>
</evidence>
<dbReference type="SUPFAM" id="SSF48371">
    <property type="entry name" value="ARM repeat"/>
    <property type="match status" value="1"/>
</dbReference>
<protein>
    <recommendedName>
        <fullName evidence="3">HEAT repeat protein</fullName>
    </recommendedName>
</protein>
<organism evidence="1 2">
    <name type="scientific">Herbihabitans rhizosphaerae</name>
    <dbReference type="NCBI Taxonomy" id="1872711"/>
    <lineage>
        <taxon>Bacteria</taxon>
        <taxon>Bacillati</taxon>
        <taxon>Actinomycetota</taxon>
        <taxon>Actinomycetes</taxon>
        <taxon>Pseudonocardiales</taxon>
        <taxon>Pseudonocardiaceae</taxon>
        <taxon>Herbihabitans</taxon>
    </lineage>
</organism>
<gene>
    <name evidence="1" type="ORF">EV193_102364</name>
</gene>
<dbReference type="AlphaFoldDB" id="A0A4Q7L2F2"/>
<dbReference type="InterPro" id="IPR016024">
    <property type="entry name" value="ARM-type_fold"/>
</dbReference>
<evidence type="ECO:0000313" key="1">
    <source>
        <dbReference type="EMBL" id="RZS43385.1"/>
    </source>
</evidence>
<name>A0A4Q7L2F2_9PSEU</name>
<accession>A0A4Q7L2F2</accession>
<keyword evidence="2" id="KW-1185">Reference proteome</keyword>
<dbReference type="EMBL" id="SGWQ01000002">
    <property type="protein sequence ID" value="RZS43385.1"/>
    <property type="molecule type" value="Genomic_DNA"/>
</dbReference>
<dbReference type="Proteomes" id="UP000294257">
    <property type="component" value="Unassembled WGS sequence"/>
</dbReference>